<organism evidence="2 3">
    <name type="scientific">Bradyrhizobium macuxiense</name>
    <dbReference type="NCBI Taxonomy" id="1755647"/>
    <lineage>
        <taxon>Bacteria</taxon>
        <taxon>Pseudomonadati</taxon>
        <taxon>Pseudomonadota</taxon>
        <taxon>Alphaproteobacteria</taxon>
        <taxon>Hyphomicrobiales</taxon>
        <taxon>Nitrobacteraceae</taxon>
        <taxon>Bradyrhizobium</taxon>
    </lineage>
</organism>
<evidence type="ECO:0000313" key="2">
    <source>
        <dbReference type="EMBL" id="TWC07566.1"/>
    </source>
</evidence>
<dbReference type="Proteomes" id="UP000321304">
    <property type="component" value="Unassembled WGS sequence"/>
</dbReference>
<keyword evidence="3" id="KW-1185">Reference proteome</keyword>
<accession>A0A560MJM6</accession>
<reference evidence="2 3" key="1">
    <citation type="submission" date="2019-06" db="EMBL/GenBank/DDBJ databases">
        <title>Genomic Encyclopedia of Type Strains, Phase IV (KMG-V): Genome sequencing to study the core and pangenomes of soil and plant-associated prokaryotes.</title>
        <authorList>
            <person name="Whitman W."/>
        </authorList>
    </citation>
    <scope>NUCLEOTIDE SEQUENCE [LARGE SCALE GENOMIC DNA]</scope>
    <source>
        <strain evidence="2 3">BR 10355</strain>
    </source>
</reference>
<protein>
    <submittedName>
        <fullName evidence="2">Uncharacterized protein</fullName>
    </submittedName>
</protein>
<evidence type="ECO:0000256" key="1">
    <source>
        <dbReference type="SAM" id="MobiDB-lite"/>
    </source>
</evidence>
<comment type="caution">
    <text evidence="2">The sequence shown here is derived from an EMBL/GenBank/DDBJ whole genome shotgun (WGS) entry which is preliminary data.</text>
</comment>
<proteinExistence type="predicted"/>
<dbReference type="AlphaFoldDB" id="A0A560MJM6"/>
<sequence>MVPERKNKASVPAKRSRKPNALKHGAYSTVELLPWEDPSAFDDLRRAIWEEWHPEGPSEIDCVETIFLCQWRKQRLRAKRKLDTAVLLRKVENRVFQESPPALFDNELEVTKHSLMQKRAPPRDDYERLLRFSADLHRDKDAKLLRLGISFLPSEFSDHLNAKVREGSYGTTEHWIVALKREIDNVLLPLIRERRPDPNGYLPAAAEFLAAENTMEDVAVEERLDAAMDRALRRLFWLKTHKQLDREAKAKIVNGKARRTV</sequence>
<name>A0A560MJM6_9BRAD</name>
<gene>
    <name evidence="2" type="ORF">FBZ93_101859</name>
</gene>
<evidence type="ECO:0000313" key="3">
    <source>
        <dbReference type="Proteomes" id="UP000321304"/>
    </source>
</evidence>
<dbReference type="EMBL" id="VITY01000001">
    <property type="protein sequence ID" value="TWC07566.1"/>
    <property type="molecule type" value="Genomic_DNA"/>
</dbReference>
<dbReference type="RefSeq" id="WP_146984679.1">
    <property type="nucleotide sequence ID" value="NZ_VITY01000001.1"/>
</dbReference>
<dbReference type="OrthoDB" id="8218527at2"/>
<feature type="region of interest" description="Disordered" evidence="1">
    <location>
        <begin position="1"/>
        <end position="20"/>
    </location>
</feature>